<dbReference type="Pfam" id="PF10988">
    <property type="entry name" value="DUF2807"/>
    <property type="match status" value="1"/>
</dbReference>
<keyword evidence="1" id="KW-0732">Signal</keyword>
<keyword evidence="4" id="KW-1185">Reference proteome</keyword>
<dbReference type="OrthoDB" id="761127at2"/>
<evidence type="ECO:0000313" key="4">
    <source>
        <dbReference type="Proteomes" id="UP000192756"/>
    </source>
</evidence>
<dbReference type="InterPro" id="IPR021255">
    <property type="entry name" value="DUF2807"/>
</dbReference>
<dbReference type="Proteomes" id="UP000192756">
    <property type="component" value="Unassembled WGS sequence"/>
</dbReference>
<feature type="domain" description="Putative auto-transporter adhesin head GIN" evidence="2">
    <location>
        <begin position="40"/>
        <end position="175"/>
    </location>
</feature>
<protein>
    <recommendedName>
        <fullName evidence="2">Putative auto-transporter adhesin head GIN domain-containing protein</fullName>
    </recommendedName>
</protein>
<dbReference type="Gene3D" id="2.160.20.120">
    <property type="match status" value="1"/>
</dbReference>
<feature type="chain" id="PRO_5013094238" description="Putative auto-transporter adhesin head GIN domain-containing protein" evidence="1">
    <location>
        <begin position="26"/>
        <end position="200"/>
    </location>
</feature>
<sequence>MKTLTKTLFATVLAVVLLASSSVKALAVNTIQLAVPATGFNKIWVSGNVKVFLTQSDKEGVFVEEDFNPAFTSVMGKGNTLYINSTEIGCVVIRVSVKDLQRIEAAGNAQVVTSNKFDVKCLQVILSQSASAKVNAIAGSLYTNVREDARLKMSGVTDQHTAVATNAKNVQLDGLLSLSTKRPQADMELGLVAAQLTAIK</sequence>
<dbReference type="EMBL" id="FWXT01000005">
    <property type="protein sequence ID" value="SMD06507.1"/>
    <property type="molecule type" value="Genomic_DNA"/>
</dbReference>
<evidence type="ECO:0000256" key="1">
    <source>
        <dbReference type="SAM" id="SignalP"/>
    </source>
</evidence>
<evidence type="ECO:0000259" key="2">
    <source>
        <dbReference type="Pfam" id="PF10988"/>
    </source>
</evidence>
<organism evidence="3 4">
    <name type="scientific">Pedobacter africanus</name>
    <dbReference type="NCBI Taxonomy" id="151894"/>
    <lineage>
        <taxon>Bacteria</taxon>
        <taxon>Pseudomonadati</taxon>
        <taxon>Bacteroidota</taxon>
        <taxon>Sphingobacteriia</taxon>
        <taxon>Sphingobacteriales</taxon>
        <taxon>Sphingobacteriaceae</taxon>
        <taxon>Pedobacter</taxon>
    </lineage>
</organism>
<name>A0A1W2EAB7_9SPHI</name>
<evidence type="ECO:0000313" key="3">
    <source>
        <dbReference type="EMBL" id="SMD06507.1"/>
    </source>
</evidence>
<dbReference type="RefSeq" id="WP_084241386.1">
    <property type="nucleotide sequence ID" value="NZ_FWXT01000005.1"/>
</dbReference>
<feature type="signal peptide" evidence="1">
    <location>
        <begin position="1"/>
        <end position="25"/>
    </location>
</feature>
<dbReference type="AlphaFoldDB" id="A0A1W2EAB7"/>
<accession>A0A1W2EAB7</accession>
<gene>
    <name evidence="3" type="ORF">SAMN04488524_4610</name>
</gene>
<reference evidence="4" key="1">
    <citation type="submission" date="2017-04" db="EMBL/GenBank/DDBJ databases">
        <authorList>
            <person name="Varghese N."/>
            <person name="Submissions S."/>
        </authorList>
    </citation>
    <scope>NUCLEOTIDE SEQUENCE [LARGE SCALE GENOMIC DNA]</scope>
    <source>
        <strain evidence="4">DSM 12126</strain>
    </source>
</reference>
<proteinExistence type="predicted"/>